<sequence>MERKKEKDIEMQELQGIEVDERDLNPVPFQQGTIGDNSDHHSQSVEELRPALAPVPIRVVTVHEADVCNPIPVSSSSSYEFFSD</sequence>
<accession>A0AAN9E5K4</accession>
<comment type="caution">
    <text evidence="2">The sequence shown here is derived from an EMBL/GenBank/DDBJ whole genome shotgun (WGS) entry which is preliminary data.</text>
</comment>
<protein>
    <submittedName>
        <fullName evidence="2">Uncharacterized protein</fullName>
    </submittedName>
</protein>
<dbReference type="EMBL" id="JAYWIO010000008">
    <property type="protein sequence ID" value="KAK7243652.1"/>
    <property type="molecule type" value="Genomic_DNA"/>
</dbReference>
<dbReference type="Proteomes" id="UP001372338">
    <property type="component" value="Unassembled WGS sequence"/>
</dbReference>
<reference evidence="2 3" key="1">
    <citation type="submission" date="2024-01" db="EMBL/GenBank/DDBJ databases">
        <title>The genomes of 5 underutilized Papilionoideae crops provide insights into root nodulation and disease resistanc.</title>
        <authorList>
            <person name="Yuan L."/>
        </authorList>
    </citation>
    <scope>NUCLEOTIDE SEQUENCE [LARGE SCALE GENOMIC DNA]</scope>
    <source>
        <strain evidence="2">ZHUSHIDOU_FW_LH</strain>
        <tissue evidence="2">Leaf</tissue>
    </source>
</reference>
<name>A0AAN9E5K4_CROPI</name>
<organism evidence="2 3">
    <name type="scientific">Crotalaria pallida</name>
    <name type="common">Smooth rattlebox</name>
    <name type="synonym">Crotalaria striata</name>
    <dbReference type="NCBI Taxonomy" id="3830"/>
    <lineage>
        <taxon>Eukaryota</taxon>
        <taxon>Viridiplantae</taxon>
        <taxon>Streptophyta</taxon>
        <taxon>Embryophyta</taxon>
        <taxon>Tracheophyta</taxon>
        <taxon>Spermatophyta</taxon>
        <taxon>Magnoliopsida</taxon>
        <taxon>eudicotyledons</taxon>
        <taxon>Gunneridae</taxon>
        <taxon>Pentapetalae</taxon>
        <taxon>rosids</taxon>
        <taxon>fabids</taxon>
        <taxon>Fabales</taxon>
        <taxon>Fabaceae</taxon>
        <taxon>Papilionoideae</taxon>
        <taxon>50 kb inversion clade</taxon>
        <taxon>genistoids sensu lato</taxon>
        <taxon>core genistoids</taxon>
        <taxon>Crotalarieae</taxon>
        <taxon>Crotalaria</taxon>
    </lineage>
</organism>
<gene>
    <name evidence="2" type="ORF">RIF29_38459</name>
</gene>
<feature type="compositionally biased region" description="Basic and acidic residues" evidence="1">
    <location>
        <begin position="37"/>
        <end position="47"/>
    </location>
</feature>
<proteinExistence type="predicted"/>
<dbReference type="AlphaFoldDB" id="A0AAN9E5K4"/>
<keyword evidence="3" id="KW-1185">Reference proteome</keyword>
<feature type="region of interest" description="Disordered" evidence="1">
    <location>
        <begin position="23"/>
        <end position="47"/>
    </location>
</feature>
<evidence type="ECO:0000313" key="2">
    <source>
        <dbReference type="EMBL" id="KAK7243652.1"/>
    </source>
</evidence>
<evidence type="ECO:0000313" key="3">
    <source>
        <dbReference type="Proteomes" id="UP001372338"/>
    </source>
</evidence>
<evidence type="ECO:0000256" key="1">
    <source>
        <dbReference type="SAM" id="MobiDB-lite"/>
    </source>
</evidence>